<protein>
    <submittedName>
        <fullName evidence="8">Secretion system protein F</fullName>
    </submittedName>
</protein>
<organism evidence="8 9">
    <name type="scientific">Archangium violaceum Cb vi76</name>
    <dbReference type="NCBI Taxonomy" id="1406225"/>
    <lineage>
        <taxon>Bacteria</taxon>
        <taxon>Pseudomonadati</taxon>
        <taxon>Myxococcota</taxon>
        <taxon>Myxococcia</taxon>
        <taxon>Myxococcales</taxon>
        <taxon>Cystobacterineae</taxon>
        <taxon>Archangiaceae</taxon>
        <taxon>Archangium</taxon>
    </lineage>
</organism>
<evidence type="ECO:0000256" key="6">
    <source>
        <dbReference type="SAM" id="Phobius"/>
    </source>
</evidence>
<evidence type="ECO:0000256" key="5">
    <source>
        <dbReference type="ARBA" id="ARBA00023136"/>
    </source>
</evidence>
<sequence>MSDILTNTLMGGAALMFATSAGFLGVGVYQNYFSQFLSEVRDDSAGGVSGIGAVTIRKLGALNRRLMWPGYENKMRKKLTKGGEPHAFKPEDIMALQEICAVVGLLSGLILINALDENLAWSLAFALFGMYYPLIWVNDQVTKRHLQISRALPYSLDLLTLSVEAGLDFTGALAKVVEKGKAGPLREELQIVLKQLKMGKTREEALKAMIARVDLPALTTFVTALIQADKMGTSLGKVLRIQSTQLRIDRTQRAEKLAGEAPVKMLFPLIACIFPTVFMVLFGPIVFQFMFGDVGG</sequence>
<feature type="transmembrane region" description="Helical" evidence="6">
    <location>
        <begin position="93"/>
        <end position="112"/>
    </location>
</feature>
<comment type="caution">
    <text evidence="8">The sequence shown here is derived from an EMBL/GenBank/DDBJ whole genome shotgun (WGS) entry which is preliminary data.</text>
</comment>
<evidence type="ECO:0000313" key="8">
    <source>
        <dbReference type="EMBL" id="KFA94605.1"/>
    </source>
</evidence>
<evidence type="ECO:0000259" key="7">
    <source>
        <dbReference type="Pfam" id="PF00482"/>
    </source>
</evidence>
<evidence type="ECO:0000256" key="4">
    <source>
        <dbReference type="ARBA" id="ARBA00022989"/>
    </source>
</evidence>
<feature type="transmembrane region" description="Helical" evidence="6">
    <location>
        <begin position="118"/>
        <end position="137"/>
    </location>
</feature>
<accession>A0A084T1M0</accession>
<name>A0A084T1M0_9BACT</name>
<dbReference type="PANTHER" id="PTHR35007:SF2">
    <property type="entry name" value="PILUS ASSEMBLE PROTEIN"/>
    <property type="match status" value="1"/>
</dbReference>
<feature type="transmembrane region" description="Helical" evidence="6">
    <location>
        <begin position="266"/>
        <end position="291"/>
    </location>
</feature>
<evidence type="ECO:0000256" key="2">
    <source>
        <dbReference type="ARBA" id="ARBA00022475"/>
    </source>
</evidence>
<dbReference type="GO" id="GO:0005886">
    <property type="term" value="C:plasma membrane"/>
    <property type="evidence" value="ECO:0007669"/>
    <property type="project" value="UniProtKB-SubCell"/>
</dbReference>
<gene>
    <name evidence="8" type="ORF">Q664_01480</name>
</gene>
<dbReference type="InterPro" id="IPR042094">
    <property type="entry name" value="T2SS_GspF_sf"/>
</dbReference>
<keyword evidence="3 6" id="KW-0812">Transmembrane</keyword>
<keyword evidence="2" id="KW-1003">Cell membrane</keyword>
<dbReference type="Gene3D" id="1.20.81.30">
    <property type="entry name" value="Type II secretion system (T2SS), domain F"/>
    <property type="match status" value="1"/>
</dbReference>
<dbReference type="Pfam" id="PF00482">
    <property type="entry name" value="T2SSF"/>
    <property type="match status" value="1"/>
</dbReference>
<dbReference type="EMBL" id="JPMI01000006">
    <property type="protein sequence ID" value="KFA94605.1"/>
    <property type="molecule type" value="Genomic_DNA"/>
</dbReference>
<feature type="transmembrane region" description="Helical" evidence="6">
    <location>
        <begin position="12"/>
        <end position="32"/>
    </location>
</feature>
<evidence type="ECO:0000256" key="1">
    <source>
        <dbReference type="ARBA" id="ARBA00004651"/>
    </source>
</evidence>
<reference evidence="8 9" key="1">
    <citation type="submission" date="2014-07" db="EMBL/GenBank/DDBJ databases">
        <title>Draft Genome Sequence of Gephyronic Acid Producer, Cystobacter violaceus Strain Cb vi76.</title>
        <authorList>
            <person name="Stevens D.C."/>
            <person name="Young J."/>
            <person name="Carmichael R."/>
            <person name="Tan J."/>
            <person name="Taylor R.E."/>
        </authorList>
    </citation>
    <scope>NUCLEOTIDE SEQUENCE [LARGE SCALE GENOMIC DNA]</scope>
    <source>
        <strain evidence="8 9">Cb vi76</strain>
    </source>
</reference>
<proteinExistence type="predicted"/>
<dbReference type="InterPro" id="IPR018076">
    <property type="entry name" value="T2SS_GspF_dom"/>
</dbReference>
<keyword evidence="5 6" id="KW-0472">Membrane</keyword>
<dbReference type="PANTHER" id="PTHR35007">
    <property type="entry name" value="INTEGRAL MEMBRANE PROTEIN-RELATED"/>
    <property type="match status" value="1"/>
</dbReference>
<dbReference type="RefSeq" id="WP_043388994.1">
    <property type="nucleotide sequence ID" value="NZ_JPMI01000006.1"/>
</dbReference>
<evidence type="ECO:0000313" key="9">
    <source>
        <dbReference type="Proteomes" id="UP000028547"/>
    </source>
</evidence>
<dbReference type="Proteomes" id="UP000028547">
    <property type="component" value="Unassembled WGS sequence"/>
</dbReference>
<evidence type="ECO:0000256" key="3">
    <source>
        <dbReference type="ARBA" id="ARBA00022692"/>
    </source>
</evidence>
<comment type="subcellular location">
    <subcellularLocation>
        <location evidence="1">Cell membrane</location>
        <topology evidence="1">Multi-pass membrane protein</topology>
    </subcellularLocation>
</comment>
<dbReference type="AlphaFoldDB" id="A0A084T1M0"/>
<keyword evidence="4 6" id="KW-1133">Transmembrane helix</keyword>
<feature type="domain" description="Type II secretion system protein GspF" evidence="7">
    <location>
        <begin position="156"/>
        <end position="281"/>
    </location>
</feature>